<dbReference type="InterPro" id="IPR003607">
    <property type="entry name" value="HD/PDEase_dom"/>
</dbReference>
<proteinExistence type="predicted"/>
<dbReference type="Proteomes" id="UP000566711">
    <property type="component" value="Unassembled WGS sequence"/>
</dbReference>
<evidence type="ECO:0000313" key="3">
    <source>
        <dbReference type="Proteomes" id="UP000566711"/>
    </source>
</evidence>
<dbReference type="AlphaFoldDB" id="A0A7W2I5S6"/>
<protein>
    <submittedName>
        <fullName evidence="2">HD domain-containing protein</fullName>
    </submittedName>
</protein>
<dbReference type="PROSITE" id="PS51832">
    <property type="entry name" value="HD_GYP"/>
    <property type="match status" value="1"/>
</dbReference>
<reference evidence="2 3" key="1">
    <citation type="submission" date="2020-07" db="EMBL/GenBank/DDBJ databases">
        <title>Novel species isolated from subtropical streams in China.</title>
        <authorList>
            <person name="Lu H."/>
        </authorList>
    </citation>
    <scope>NUCLEOTIDE SEQUENCE [LARGE SCALE GENOMIC DNA]</scope>
    <source>
        <strain evidence="2 3">FT3S</strain>
    </source>
</reference>
<feature type="domain" description="HD-GYP" evidence="1">
    <location>
        <begin position="90"/>
        <end position="290"/>
    </location>
</feature>
<dbReference type="EMBL" id="JACEZS010000003">
    <property type="protein sequence ID" value="MBA5604699.1"/>
    <property type="molecule type" value="Genomic_DNA"/>
</dbReference>
<dbReference type="InterPro" id="IPR037522">
    <property type="entry name" value="HD_GYP_dom"/>
</dbReference>
<evidence type="ECO:0000259" key="1">
    <source>
        <dbReference type="PROSITE" id="PS51832"/>
    </source>
</evidence>
<dbReference type="GO" id="GO:0008081">
    <property type="term" value="F:phosphoric diester hydrolase activity"/>
    <property type="evidence" value="ECO:0007669"/>
    <property type="project" value="UniProtKB-ARBA"/>
</dbReference>
<gene>
    <name evidence="2" type="ORF">H3H36_04905</name>
</gene>
<accession>A0A7W2I5S6</accession>
<dbReference type="PANTHER" id="PTHR43155">
    <property type="entry name" value="CYCLIC DI-GMP PHOSPHODIESTERASE PA4108-RELATED"/>
    <property type="match status" value="1"/>
</dbReference>
<comment type="caution">
    <text evidence="2">The sequence shown here is derived from an EMBL/GenBank/DDBJ whole genome shotgun (WGS) entry which is preliminary data.</text>
</comment>
<evidence type="ECO:0000313" key="2">
    <source>
        <dbReference type="EMBL" id="MBA5604699.1"/>
    </source>
</evidence>
<dbReference type="Gene3D" id="1.10.3210.10">
    <property type="entry name" value="Hypothetical protein af1432"/>
    <property type="match status" value="1"/>
</dbReference>
<dbReference type="SUPFAM" id="SSF109604">
    <property type="entry name" value="HD-domain/PDEase-like"/>
    <property type="match status" value="1"/>
</dbReference>
<keyword evidence="3" id="KW-1185">Reference proteome</keyword>
<dbReference type="CDD" id="cd00077">
    <property type="entry name" value="HDc"/>
    <property type="match status" value="1"/>
</dbReference>
<name>A0A7W2I5S6_9BURK</name>
<organism evidence="2 3">
    <name type="scientific">Rugamonas fusca</name>
    <dbReference type="NCBI Taxonomy" id="2758568"/>
    <lineage>
        <taxon>Bacteria</taxon>
        <taxon>Pseudomonadati</taxon>
        <taxon>Pseudomonadota</taxon>
        <taxon>Betaproteobacteria</taxon>
        <taxon>Burkholderiales</taxon>
        <taxon>Oxalobacteraceae</taxon>
        <taxon>Telluria group</taxon>
        <taxon>Rugamonas</taxon>
    </lineage>
</organism>
<dbReference type="Pfam" id="PF13487">
    <property type="entry name" value="HD_5"/>
    <property type="match status" value="1"/>
</dbReference>
<dbReference type="PANTHER" id="PTHR43155:SF2">
    <property type="entry name" value="CYCLIC DI-GMP PHOSPHODIESTERASE PA4108"/>
    <property type="match status" value="1"/>
</dbReference>
<sequence>MLVPWDVYASNGMLLVRKGHLIANVNQIDYLVERGTYEDHSDAVAPAPAPQSVLRKLNTACVELQQALELVAARLAPHDIVRRLEEVALLVTQAVDLSADVAVASILHNQQAAPYAVRHSVDTAVLAQLAARALRHDARAIFTTTLAALTMNVGMQEQYLRLHESRGKLSEQDLERVRQHPQRGAALLRHAGVTDPDWLACVLHHHENEDGSGYPGGKKGEDIPVGAKLIALADRYCARVVSRHYLQPLLPNAALRDILLEGRSVLDGHLAAVMIRELGIYPVGTWVRLLNGEVGVVSRKGLRSTMPHVESVIGPRGAPLSVFLQRDTRGQLHTIREVLAAEQVLALGGQPLRMEQVWGRLARP</sequence>